<dbReference type="AlphaFoldDB" id="A0A6A5S0B0"/>
<gene>
    <name evidence="1" type="ORF">M421DRAFT_89316</name>
</gene>
<dbReference type="RefSeq" id="XP_033453268.1">
    <property type="nucleotide sequence ID" value="XM_033597758.1"/>
</dbReference>
<accession>A0A6A5S0B0</accession>
<name>A0A6A5S0B0_9PLEO</name>
<sequence length="149" mass="16682">MGLINKGNTIHVSASSIQDQRVTIKWSQSLKSRSEDYYVASYNVPGSDAQGAIFVQASKLDEFKNKNKGDSITVDVDGSFQYGQDKAQTRRFLVYHDKNNKQYQHRYVENTLTSLGDKAKDLAGVLGFPQVGSIETQLSNFVGDYLKDF</sequence>
<proteinExistence type="predicted"/>
<evidence type="ECO:0000313" key="2">
    <source>
        <dbReference type="Proteomes" id="UP000800082"/>
    </source>
</evidence>
<dbReference type="EMBL" id="ML978958">
    <property type="protein sequence ID" value="KAF1933020.1"/>
    <property type="molecule type" value="Genomic_DNA"/>
</dbReference>
<dbReference type="GeneID" id="54355425"/>
<dbReference type="OrthoDB" id="4537670at2759"/>
<reference evidence="1" key="1">
    <citation type="journal article" date="2020" name="Stud. Mycol.">
        <title>101 Dothideomycetes genomes: a test case for predicting lifestyles and emergence of pathogens.</title>
        <authorList>
            <person name="Haridas S."/>
            <person name="Albert R."/>
            <person name="Binder M."/>
            <person name="Bloem J."/>
            <person name="Labutti K."/>
            <person name="Salamov A."/>
            <person name="Andreopoulos B."/>
            <person name="Baker S."/>
            <person name="Barry K."/>
            <person name="Bills G."/>
            <person name="Bluhm B."/>
            <person name="Cannon C."/>
            <person name="Castanera R."/>
            <person name="Culley D."/>
            <person name="Daum C."/>
            <person name="Ezra D."/>
            <person name="Gonzalez J."/>
            <person name="Henrissat B."/>
            <person name="Kuo A."/>
            <person name="Liang C."/>
            <person name="Lipzen A."/>
            <person name="Lutzoni F."/>
            <person name="Magnuson J."/>
            <person name="Mondo S."/>
            <person name="Nolan M."/>
            <person name="Ohm R."/>
            <person name="Pangilinan J."/>
            <person name="Park H.-J."/>
            <person name="Ramirez L."/>
            <person name="Alfaro M."/>
            <person name="Sun H."/>
            <person name="Tritt A."/>
            <person name="Yoshinaga Y."/>
            <person name="Zwiers L.-H."/>
            <person name="Turgeon B."/>
            <person name="Goodwin S."/>
            <person name="Spatafora J."/>
            <person name="Crous P."/>
            <person name="Grigoriev I."/>
        </authorList>
    </citation>
    <scope>NUCLEOTIDE SEQUENCE</scope>
    <source>
        <strain evidence="1">CBS 183.55</strain>
    </source>
</reference>
<protein>
    <submittedName>
        <fullName evidence="1">Uncharacterized protein</fullName>
    </submittedName>
</protein>
<keyword evidence="2" id="KW-1185">Reference proteome</keyword>
<evidence type="ECO:0000313" key="1">
    <source>
        <dbReference type="EMBL" id="KAF1933020.1"/>
    </source>
</evidence>
<dbReference type="Proteomes" id="UP000800082">
    <property type="component" value="Unassembled WGS sequence"/>
</dbReference>
<organism evidence="1 2">
    <name type="scientific">Didymella exigua CBS 183.55</name>
    <dbReference type="NCBI Taxonomy" id="1150837"/>
    <lineage>
        <taxon>Eukaryota</taxon>
        <taxon>Fungi</taxon>
        <taxon>Dikarya</taxon>
        <taxon>Ascomycota</taxon>
        <taxon>Pezizomycotina</taxon>
        <taxon>Dothideomycetes</taxon>
        <taxon>Pleosporomycetidae</taxon>
        <taxon>Pleosporales</taxon>
        <taxon>Pleosporineae</taxon>
        <taxon>Didymellaceae</taxon>
        <taxon>Didymella</taxon>
    </lineage>
</organism>